<evidence type="ECO:0000256" key="11">
    <source>
        <dbReference type="ARBA" id="ARBA00040810"/>
    </source>
</evidence>
<dbReference type="NCBIfam" id="NF003349">
    <property type="entry name" value="PRK04375.1-2"/>
    <property type="match status" value="1"/>
</dbReference>
<dbReference type="InterPro" id="IPR030470">
    <property type="entry name" value="UbiA_prenylTrfase_CS"/>
</dbReference>
<sequence length="347" mass="38253">MPKSNVIPFPPKQEPVRGSHPISVKLSGHHSAIPSIPDDSTSDPRSFSEHVRQRTKSYWLAQWRLYYSLTKPKVVMLMLLTALVGMCLSLDGKLPLQPLVLGLLGIGLMAGSAAALNHLIDRRIDGLMARTKNRPLPSGQLQNWKVALFASVIGIVGFGVLYSGVNGLTAWLTCASLVGYAVIYTLYLKRATPQNIVIAGIAGAMPPLLGWTAMTNELHPHAWLLVMIIFIWTPPHFWALAIHRKDEYAKAEIPMLPVTHGVEFTKTSVLLYTILLMMICALPVLFGMSGVLYAIASTVLSLGFVYKACELKYFPKPNSAMQTFKFSIYHLMGLFVALLVDHYVLVG</sequence>
<evidence type="ECO:0000256" key="10">
    <source>
        <dbReference type="ARBA" id="ARBA00030253"/>
    </source>
</evidence>
<dbReference type="PANTHER" id="PTHR43448:SF7">
    <property type="entry name" value="4-HYDROXYBENZOATE SOLANESYLTRANSFERASE"/>
    <property type="match status" value="1"/>
</dbReference>
<dbReference type="Proteomes" id="UP001157156">
    <property type="component" value="Unassembled WGS sequence"/>
</dbReference>
<evidence type="ECO:0000256" key="13">
    <source>
        <dbReference type="ARBA" id="ARBA00047690"/>
    </source>
</evidence>
<comment type="miscellaneous">
    <text evidence="14">Carbon 2 of the heme B porphyrin ring is defined according to the Fischer nomenclature.</text>
</comment>
<feature type="transmembrane region" description="Helical" evidence="14">
    <location>
        <begin position="292"/>
        <end position="314"/>
    </location>
</feature>
<feature type="transmembrane region" description="Helical" evidence="14">
    <location>
        <begin position="74"/>
        <end position="92"/>
    </location>
</feature>
<dbReference type="EC" id="2.5.1.141" evidence="3 14"/>
<keyword evidence="5 14" id="KW-0808">Transferase</keyword>
<keyword evidence="4 14" id="KW-1003">Cell membrane</keyword>
<evidence type="ECO:0000256" key="6">
    <source>
        <dbReference type="ARBA" id="ARBA00022692"/>
    </source>
</evidence>
<comment type="similarity">
    <text evidence="14">Belongs to the UbiA prenyltransferase family. Protoheme IX farnesyltransferase subfamily.</text>
</comment>
<reference evidence="17" key="1">
    <citation type="journal article" date="2019" name="Int. J. Syst. Evol. Microbiol.">
        <title>The Global Catalogue of Microorganisms (GCM) 10K type strain sequencing project: providing services to taxonomists for standard genome sequencing and annotation.</title>
        <authorList>
            <consortium name="The Broad Institute Genomics Platform"/>
            <consortium name="The Broad Institute Genome Sequencing Center for Infectious Disease"/>
            <person name="Wu L."/>
            <person name="Ma J."/>
        </authorList>
    </citation>
    <scope>NUCLEOTIDE SEQUENCE [LARGE SCALE GENOMIC DNA]</scope>
    <source>
        <strain evidence="17">NBRC 111146</strain>
    </source>
</reference>
<feature type="transmembrane region" description="Helical" evidence="14">
    <location>
        <begin position="141"/>
        <end position="162"/>
    </location>
</feature>
<feature type="region of interest" description="Disordered" evidence="15">
    <location>
        <begin position="29"/>
        <end position="48"/>
    </location>
</feature>
<evidence type="ECO:0000256" key="12">
    <source>
        <dbReference type="ARBA" id="ARBA00042475"/>
    </source>
</evidence>
<evidence type="ECO:0000256" key="1">
    <source>
        <dbReference type="ARBA" id="ARBA00004651"/>
    </source>
</evidence>
<feature type="transmembrane region" description="Helical" evidence="14">
    <location>
        <begin position="220"/>
        <end position="241"/>
    </location>
</feature>
<protein>
    <recommendedName>
        <fullName evidence="11 14">Protoheme IX farnesyltransferase</fullName>
        <ecNumber evidence="3 14">2.5.1.141</ecNumber>
    </recommendedName>
    <alternativeName>
        <fullName evidence="12 14">Heme B farnesyltransferase</fullName>
    </alternativeName>
    <alternativeName>
        <fullName evidence="10 14">Heme O synthase</fullName>
    </alternativeName>
</protein>
<dbReference type="Gene3D" id="1.10.357.140">
    <property type="entry name" value="UbiA prenyltransferase"/>
    <property type="match status" value="1"/>
</dbReference>
<evidence type="ECO:0000313" key="16">
    <source>
        <dbReference type="EMBL" id="GLT13453.1"/>
    </source>
</evidence>
<evidence type="ECO:0000256" key="3">
    <source>
        <dbReference type="ARBA" id="ARBA00012292"/>
    </source>
</evidence>
<keyword evidence="8 14" id="KW-0350">Heme biosynthesis</keyword>
<comment type="caution">
    <text evidence="16">The sequence shown here is derived from an EMBL/GenBank/DDBJ whole genome shotgun (WGS) entry which is preliminary data.</text>
</comment>
<evidence type="ECO:0000256" key="2">
    <source>
        <dbReference type="ARBA" id="ARBA00004919"/>
    </source>
</evidence>
<evidence type="ECO:0000313" key="17">
    <source>
        <dbReference type="Proteomes" id="UP001157156"/>
    </source>
</evidence>
<comment type="pathway">
    <text evidence="2 14">Porphyrin-containing compound metabolism; heme O biosynthesis; heme O from protoheme: step 1/1.</text>
</comment>
<dbReference type="Pfam" id="PF01040">
    <property type="entry name" value="UbiA"/>
    <property type="match status" value="1"/>
</dbReference>
<evidence type="ECO:0000256" key="14">
    <source>
        <dbReference type="HAMAP-Rule" id="MF_00154"/>
    </source>
</evidence>
<dbReference type="HAMAP" id="MF_00154">
    <property type="entry name" value="CyoE_CtaB"/>
    <property type="match status" value="1"/>
</dbReference>
<dbReference type="InterPro" id="IPR006369">
    <property type="entry name" value="Protohaem_IX_farnesylTrfase"/>
</dbReference>
<keyword evidence="17" id="KW-1185">Reference proteome</keyword>
<dbReference type="CDD" id="cd13957">
    <property type="entry name" value="PT_UbiA_Cox10"/>
    <property type="match status" value="1"/>
</dbReference>
<keyword evidence="9 14" id="KW-0472">Membrane</keyword>
<dbReference type="InterPro" id="IPR044878">
    <property type="entry name" value="UbiA_sf"/>
</dbReference>
<feature type="transmembrane region" description="Helical" evidence="14">
    <location>
        <begin position="326"/>
        <end position="345"/>
    </location>
</feature>
<comment type="catalytic activity">
    <reaction evidence="13 14">
        <text>heme b + (2E,6E)-farnesyl diphosphate + H2O = Fe(II)-heme o + diphosphate</text>
        <dbReference type="Rhea" id="RHEA:28070"/>
        <dbReference type="ChEBI" id="CHEBI:15377"/>
        <dbReference type="ChEBI" id="CHEBI:33019"/>
        <dbReference type="ChEBI" id="CHEBI:60344"/>
        <dbReference type="ChEBI" id="CHEBI:60530"/>
        <dbReference type="ChEBI" id="CHEBI:175763"/>
        <dbReference type="EC" id="2.5.1.141"/>
    </reaction>
</comment>
<dbReference type="RefSeq" id="WP_089123873.1">
    <property type="nucleotide sequence ID" value="NZ_BSPV01000003.1"/>
</dbReference>
<keyword evidence="7 14" id="KW-1133">Transmembrane helix</keyword>
<organism evidence="16 17">
    <name type="scientific">Vibrio algivorus</name>
    <dbReference type="NCBI Taxonomy" id="1667024"/>
    <lineage>
        <taxon>Bacteria</taxon>
        <taxon>Pseudomonadati</taxon>
        <taxon>Pseudomonadota</taxon>
        <taxon>Gammaproteobacteria</taxon>
        <taxon>Vibrionales</taxon>
        <taxon>Vibrionaceae</taxon>
        <taxon>Vibrio</taxon>
    </lineage>
</organism>
<comment type="subcellular location">
    <subcellularLocation>
        <location evidence="1 14">Cell membrane</location>
        <topology evidence="1 14">Multi-pass membrane protein</topology>
    </subcellularLocation>
</comment>
<feature type="transmembrane region" description="Helical" evidence="14">
    <location>
        <begin position="168"/>
        <end position="188"/>
    </location>
</feature>
<feature type="transmembrane region" description="Helical" evidence="14">
    <location>
        <begin position="269"/>
        <end position="286"/>
    </location>
</feature>
<feature type="region of interest" description="Disordered" evidence="15">
    <location>
        <begin position="1"/>
        <end position="21"/>
    </location>
</feature>
<feature type="transmembrane region" description="Helical" evidence="14">
    <location>
        <begin position="98"/>
        <end position="120"/>
    </location>
</feature>
<keyword evidence="6 14" id="KW-0812">Transmembrane</keyword>
<evidence type="ECO:0000256" key="7">
    <source>
        <dbReference type="ARBA" id="ARBA00022989"/>
    </source>
</evidence>
<evidence type="ECO:0000256" key="15">
    <source>
        <dbReference type="SAM" id="MobiDB-lite"/>
    </source>
</evidence>
<gene>
    <name evidence="14 16" type="primary">cyoE</name>
    <name evidence="16" type="ORF">GCM10007931_04270</name>
</gene>
<proteinExistence type="inferred from homology"/>
<dbReference type="EMBL" id="BSPV01000003">
    <property type="protein sequence ID" value="GLT13453.1"/>
    <property type="molecule type" value="Genomic_DNA"/>
</dbReference>
<dbReference type="NCBIfam" id="TIGR01473">
    <property type="entry name" value="cyoE_ctaB"/>
    <property type="match status" value="1"/>
</dbReference>
<feature type="transmembrane region" description="Helical" evidence="14">
    <location>
        <begin position="195"/>
        <end position="214"/>
    </location>
</feature>
<dbReference type="InterPro" id="IPR000537">
    <property type="entry name" value="UbiA_prenyltransferase"/>
</dbReference>
<evidence type="ECO:0000256" key="4">
    <source>
        <dbReference type="ARBA" id="ARBA00022475"/>
    </source>
</evidence>
<evidence type="ECO:0000256" key="9">
    <source>
        <dbReference type="ARBA" id="ARBA00023136"/>
    </source>
</evidence>
<dbReference type="PROSITE" id="PS00943">
    <property type="entry name" value="UBIA"/>
    <property type="match status" value="1"/>
</dbReference>
<evidence type="ECO:0000256" key="8">
    <source>
        <dbReference type="ARBA" id="ARBA00023133"/>
    </source>
</evidence>
<name>A0ABQ6EK18_9VIBR</name>
<comment type="function">
    <text evidence="14">Converts heme B (protoheme IX) to heme O by substitution of the vinyl group on carbon 2 of heme B porphyrin ring with a hydroxyethyl farnesyl side group.</text>
</comment>
<accession>A0ABQ6EK18</accession>
<dbReference type="PANTHER" id="PTHR43448">
    <property type="entry name" value="PROTOHEME IX FARNESYLTRANSFERASE, MITOCHONDRIAL"/>
    <property type="match status" value="1"/>
</dbReference>
<evidence type="ECO:0000256" key="5">
    <source>
        <dbReference type="ARBA" id="ARBA00022679"/>
    </source>
</evidence>